<dbReference type="SUPFAM" id="SSF52058">
    <property type="entry name" value="L domain-like"/>
    <property type="match status" value="1"/>
</dbReference>
<evidence type="ECO:0000256" key="1">
    <source>
        <dbReference type="ARBA" id="ARBA00022821"/>
    </source>
</evidence>
<keyword evidence="3" id="KW-1185">Reference proteome</keyword>
<dbReference type="EMBL" id="JAKUCV010005984">
    <property type="protein sequence ID" value="KAJ4829151.1"/>
    <property type="molecule type" value="Genomic_DNA"/>
</dbReference>
<evidence type="ECO:0000313" key="2">
    <source>
        <dbReference type="EMBL" id="KAJ4829151.1"/>
    </source>
</evidence>
<protein>
    <submittedName>
        <fullName evidence="2">Uncharacterized protein</fullName>
    </submittedName>
</protein>
<dbReference type="AlphaFoldDB" id="A0A9Q0FD44"/>
<name>A0A9Q0FD44_9ROSI</name>
<dbReference type="GO" id="GO:0006952">
    <property type="term" value="P:defense response"/>
    <property type="evidence" value="ECO:0007669"/>
    <property type="project" value="UniProtKB-KW"/>
</dbReference>
<dbReference type="PANTHER" id="PTHR36766:SF30">
    <property type="entry name" value="TIR-NBS TYPE DISEASE RESISTANCE PROTEIN-RELATED"/>
    <property type="match status" value="1"/>
</dbReference>
<keyword evidence="1" id="KW-0611">Plant defense</keyword>
<reference evidence="2" key="1">
    <citation type="submission" date="2022-02" db="EMBL/GenBank/DDBJ databases">
        <authorList>
            <person name="Henning P.M."/>
            <person name="McCubbin A.G."/>
            <person name="Shore J.S."/>
        </authorList>
    </citation>
    <scope>NUCLEOTIDE SEQUENCE</scope>
    <source>
        <strain evidence="2">F60SS</strain>
        <tissue evidence="2">Leaves</tissue>
    </source>
</reference>
<dbReference type="OrthoDB" id="851998at2759"/>
<dbReference type="Gene3D" id="3.80.10.10">
    <property type="entry name" value="Ribonuclease Inhibitor"/>
    <property type="match status" value="2"/>
</dbReference>
<organism evidence="2 3">
    <name type="scientific">Turnera subulata</name>
    <dbReference type="NCBI Taxonomy" id="218843"/>
    <lineage>
        <taxon>Eukaryota</taxon>
        <taxon>Viridiplantae</taxon>
        <taxon>Streptophyta</taxon>
        <taxon>Embryophyta</taxon>
        <taxon>Tracheophyta</taxon>
        <taxon>Spermatophyta</taxon>
        <taxon>Magnoliopsida</taxon>
        <taxon>eudicotyledons</taxon>
        <taxon>Gunneridae</taxon>
        <taxon>Pentapetalae</taxon>
        <taxon>rosids</taxon>
        <taxon>fabids</taxon>
        <taxon>Malpighiales</taxon>
        <taxon>Passifloraceae</taxon>
        <taxon>Turnera</taxon>
    </lineage>
</organism>
<proteinExistence type="predicted"/>
<accession>A0A9Q0FD44</accession>
<dbReference type="PANTHER" id="PTHR36766">
    <property type="entry name" value="PLANT BROAD-SPECTRUM MILDEW RESISTANCE PROTEIN RPW8"/>
    <property type="match status" value="1"/>
</dbReference>
<sequence>MEPVGWFCSISTLQEINISGLSQLHCFPVELFENLRSLRIWNCRNLESFSEHDRPINDLLSLHSLTIGFCHSLAFFPEGGLPAPNLRDLKLSNVCNLHALPERMNLLLPSLKVLETFDCQENESFPGGGLFSNLEKLTIAGCKKLIVGRMQWHLQTLPCLSSFSI</sequence>
<comment type="caution">
    <text evidence="2">The sequence shown here is derived from an EMBL/GenBank/DDBJ whole genome shotgun (WGS) entry which is preliminary data.</text>
</comment>
<gene>
    <name evidence="2" type="ORF">Tsubulata_038354</name>
</gene>
<dbReference type="Proteomes" id="UP001141552">
    <property type="component" value="Unassembled WGS sequence"/>
</dbReference>
<reference evidence="2" key="2">
    <citation type="journal article" date="2023" name="Plants (Basel)">
        <title>Annotation of the Turnera subulata (Passifloraceae) Draft Genome Reveals the S-Locus Evolved after the Divergence of Turneroideae from Passifloroideae in a Stepwise Manner.</title>
        <authorList>
            <person name="Henning P.M."/>
            <person name="Roalson E.H."/>
            <person name="Mir W."/>
            <person name="McCubbin A.G."/>
            <person name="Shore J.S."/>
        </authorList>
    </citation>
    <scope>NUCLEOTIDE SEQUENCE</scope>
    <source>
        <strain evidence="2">F60SS</strain>
    </source>
</reference>
<dbReference type="InterPro" id="IPR032675">
    <property type="entry name" value="LRR_dom_sf"/>
</dbReference>
<evidence type="ECO:0000313" key="3">
    <source>
        <dbReference type="Proteomes" id="UP001141552"/>
    </source>
</evidence>